<evidence type="ECO:0000256" key="3">
    <source>
        <dbReference type="ARBA" id="ARBA00007681"/>
    </source>
</evidence>
<proteinExistence type="inferred from homology"/>
<comment type="caution">
    <text evidence="11">The sequence shown here is derived from an EMBL/GenBank/DDBJ whole genome shotgun (WGS) entry which is preliminary data.</text>
</comment>
<accession>A0A930GX81</accession>
<evidence type="ECO:0000256" key="4">
    <source>
        <dbReference type="ARBA" id="ARBA00022448"/>
    </source>
</evidence>
<dbReference type="PANTHER" id="PTHR11693">
    <property type="entry name" value="ATP SYNTHASE GAMMA CHAIN"/>
    <property type="match status" value="1"/>
</dbReference>
<dbReference type="HAMAP" id="MF_00815">
    <property type="entry name" value="ATP_synth_gamma_bact"/>
    <property type="match status" value="1"/>
</dbReference>
<dbReference type="InterPro" id="IPR023632">
    <property type="entry name" value="ATP_synth_F1_gsu_CS"/>
</dbReference>
<dbReference type="Gene3D" id="3.40.1380.10">
    <property type="match status" value="1"/>
</dbReference>
<organism evidence="11 12">
    <name type="scientific">Oribacterium parvum</name>
    <dbReference type="NCBI Taxonomy" id="1501329"/>
    <lineage>
        <taxon>Bacteria</taxon>
        <taxon>Bacillati</taxon>
        <taxon>Bacillota</taxon>
        <taxon>Clostridia</taxon>
        <taxon>Lachnospirales</taxon>
        <taxon>Lachnospiraceae</taxon>
        <taxon>Oribacterium</taxon>
    </lineage>
</organism>
<dbReference type="GO" id="GO:0046933">
    <property type="term" value="F:proton-transporting ATP synthase activity, rotational mechanism"/>
    <property type="evidence" value="ECO:0007669"/>
    <property type="project" value="UniProtKB-UniRule"/>
</dbReference>
<keyword evidence="8 10" id="KW-0139">CF(1)</keyword>
<dbReference type="PRINTS" id="PR00126">
    <property type="entry name" value="ATPASEGAMMA"/>
</dbReference>
<keyword evidence="10" id="KW-1003">Cell membrane</keyword>
<dbReference type="Gene3D" id="1.10.287.80">
    <property type="entry name" value="ATP synthase, gamma subunit, helix hairpin domain"/>
    <property type="match status" value="1"/>
</dbReference>
<protein>
    <recommendedName>
        <fullName evidence="10">ATP synthase gamma chain</fullName>
    </recommendedName>
    <alternativeName>
        <fullName evidence="10">ATP synthase F1 sector gamma subunit</fullName>
    </alternativeName>
    <alternativeName>
        <fullName evidence="10">F-ATPase gamma subunit</fullName>
    </alternativeName>
</protein>
<dbReference type="GO" id="GO:0005886">
    <property type="term" value="C:plasma membrane"/>
    <property type="evidence" value="ECO:0007669"/>
    <property type="project" value="UniProtKB-SubCell"/>
</dbReference>
<dbReference type="CDD" id="cd12151">
    <property type="entry name" value="F1-ATPase_gamma"/>
    <property type="match status" value="1"/>
</dbReference>
<dbReference type="PANTHER" id="PTHR11693:SF22">
    <property type="entry name" value="ATP SYNTHASE SUBUNIT GAMMA, MITOCHONDRIAL"/>
    <property type="match status" value="1"/>
</dbReference>
<dbReference type="EMBL" id="JABZRD010000114">
    <property type="protein sequence ID" value="MBF1283396.1"/>
    <property type="molecule type" value="Genomic_DNA"/>
</dbReference>
<dbReference type="NCBIfam" id="TIGR01146">
    <property type="entry name" value="ATPsyn_F1gamma"/>
    <property type="match status" value="1"/>
</dbReference>
<evidence type="ECO:0000256" key="1">
    <source>
        <dbReference type="ARBA" id="ARBA00003456"/>
    </source>
</evidence>
<evidence type="ECO:0000256" key="9">
    <source>
        <dbReference type="ARBA" id="ARBA00023310"/>
    </source>
</evidence>
<reference evidence="11" key="1">
    <citation type="submission" date="2020-04" db="EMBL/GenBank/DDBJ databases">
        <title>Deep metagenomics examines the oral microbiome during advanced dental caries in children, revealing novel taxa and co-occurrences with host molecules.</title>
        <authorList>
            <person name="Baker J.L."/>
            <person name="Morton J.T."/>
            <person name="Dinis M."/>
            <person name="Alvarez R."/>
            <person name="Tran N.C."/>
            <person name="Knight R."/>
            <person name="Edlund A."/>
        </authorList>
    </citation>
    <scope>NUCLEOTIDE SEQUENCE</scope>
    <source>
        <strain evidence="11">JCVI_24_bin.2</strain>
    </source>
</reference>
<evidence type="ECO:0000313" key="11">
    <source>
        <dbReference type="EMBL" id="MBF1283396.1"/>
    </source>
</evidence>
<evidence type="ECO:0000256" key="6">
    <source>
        <dbReference type="ARBA" id="ARBA00023065"/>
    </source>
</evidence>
<keyword evidence="5 10" id="KW-0375">Hydrogen ion transport</keyword>
<dbReference type="SUPFAM" id="SSF52943">
    <property type="entry name" value="ATP synthase (F1-ATPase), gamma subunit"/>
    <property type="match status" value="1"/>
</dbReference>
<comment type="subcellular location">
    <subcellularLocation>
        <location evidence="10">Cell membrane</location>
        <topology evidence="10">Peripheral membrane protein</topology>
    </subcellularLocation>
    <subcellularLocation>
        <location evidence="2">Membrane</location>
        <topology evidence="2">Peripheral membrane protein</topology>
    </subcellularLocation>
</comment>
<name>A0A930GX81_9FIRM</name>
<keyword evidence="7 10" id="KW-0472">Membrane</keyword>
<dbReference type="GO" id="GO:0005524">
    <property type="term" value="F:ATP binding"/>
    <property type="evidence" value="ECO:0007669"/>
    <property type="project" value="UniProtKB-UniRule"/>
</dbReference>
<keyword evidence="4 10" id="KW-0813">Transport</keyword>
<evidence type="ECO:0000256" key="5">
    <source>
        <dbReference type="ARBA" id="ARBA00022781"/>
    </source>
</evidence>
<evidence type="ECO:0000313" key="12">
    <source>
        <dbReference type="Proteomes" id="UP000709351"/>
    </source>
</evidence>
<gene>
    <name evidence="10 11" type="primary">atpG</name>
    <name evidence="11" type="ORF">HXM93_02525</name>
</gene>
<evidence type="ECO:0000256" key="10">
    <source>
        <dbReference type="HAMAP-Rule" id="MF_00815"/>
    </source>
</evidence>
<keyword evidence="9 10" id="KW-0066">ATP synthesis</keyword>
<dbReference type="GO" id="GO:0045259">
    <property type="term" value="C:proton-transporting ATP synthase complex"/>
    <property type="evidence" value="ECO:0007669"/>
    <property type="project" value="UniProtKB-KW"/>
</dbReference>
<evidence type="ECO:0000256" key="2">
    <source>
        <dbReference type="ARBA" id="ARBA00004170"/>
    </source>
</evidence>
<dbReference type="PROSITE" id="PS00153">
    <property type="entry name" value="ATPASE_GAMMA"/>
    <property type="match status" value="1"/>
</dbReference>
<dbReference type="InterPro" id="IPR000131">
    <property type="entry name" value="ATP_synth_F1_gsu"/>
</dbReference>
<keyword evidence="6 10" id="KW-0406">Ion transport</keyword>
<dbReference type="GO" id="GO:0042777">
    <property type="term" value="P:proton motive force-driven plasma membrane ATP synthesis"/>
    <property type="evidence" value="ECO:0007669"/>
    <property type="project" value="UniProtKB-UniRule"/>
</dbReference>
<comment type="similarity">
    <text evidence="3 10">Belongs to the ATPase gamma chain family.</text>
</comment>
<dbReference type="Pfam" id="PF00231">
    <property type="entry name" value="ATP-synt"/>
    <property type="match status" value="1"/>
</dbReference>
<evidence type="ECO:0000256" key="8">
    <source>
        <dbReference type="ARBA" id="ARBA00023196"/>
    </source>
</evidence>
<comment type="subunit">
    <text evidence="10">F-type ATPases have 2 components, CF(1) - the catalytic core - and CF(0) - the membrane proton channel. CF(1) has five subunits: alpha(3), beta(3), gamma(1), delta(1), epsilon(1). CF(0) has three main subunits: a, b and c.</text>
</comment>
<dbReference type="Proteomes" id="UP000709351">
    <property type="component" value="Unassembled WGS sequence"/>
</dbReference>
<evidence type="ECO:0000256" key="7">
    <source>
        <dbReference type="ARBA" id="ARBA00023136"/>
    </source>
</evidence>
<sequence length="301" mass="34678">MPTTRELRDRIGSIDNTMKITNAMYLISSTKMRKAKAELAQTEPYFYTLQSMIARVMRHLPEDYTHPFLDSREGTAEGEGKVAIICVTADKGLAGAYNHNVIKETEEFLKQYKNTRLFVVGEMGRSYFHTRRIPIDETFRYTAQNPTLHRARVITRKMLELFQNREIDELHIAYTRMKSSLEMESLEEQLLPLDKLHPVFVKVPITANYEAFNIFPSPDALMENVIPDYLNGYIYSALVESFCAEQHARMTAMDSANRNGNELKQKLRIQYNRVRQAQITQEITEIAAGAKAQRAAKAKKK</sequence>
<comment type="function">
    <text evidence="1 10">Produces ATP from ADP in the presence of a proton gradient across the membrane. The gamma chain is believed to be important in regulating ATPase activity and the flow of protons through the CF(0) complex.</text>
</comment>
<dbReference type="InterPro" id="IPR035968">
    <property type="entry name" value="ATP_synth_F1_ATPase_gsu"/>
</dbReference>
<dbReference type="AlphaFoldDB" id="A0A930GX81"/>